<dbReference type="EMBL" id="JAOUSF010000003">
    <property type="protein sequence ID" value="MCU9613796.1"/>
    <property type="molecule type" value="Genomic_DNA"/>
</dbReference>
<feature type="domain" description="Polymerase/histidinol phosphatase N-terminal" evidence="9">
    <location>
        <begin position="2"/>
        <end position="84"/>
    </location>
</feature>
<evidence type="ECO:0000256" key="3">
    <source>
        <dbReference type="ARBA" id="ARBA00013085"/>
    </source>
</evidence>
<dbReference type="RefSeq" id="WP_263073037.1">
    <property type="nucleotide sequence ID" value="NZ_JAOUSF010000003.1"/>
</dbReference>
<dbReference type="PANTHER" id="PTHR21039:SF0">
    <property type="entry name" value="HISTIDINOL-PHOSPHATASE"/>
    <property type="match status" value="1"/>
</dbReference>
<dbReference type="NCBIfam" id="TIGR01856">
    <property type="entry name" value="hisJ_fam"/>
    <property type="match status" value="1"/>
</dbReference>
<dbReference type="InterPro" id="IPR003141">
    <property type="entry name" value="Pol/His_phosphatase_N"/>
</dbReference>
<dbReference type="EC" id="3.1.3.15" evidence="3 8"/>
<dbReference type="Gene3D" id="3.20.20.140">
    <property type="entry name" value="Metal-dependent hydrolases"/>
    <property type="match status" value="1"/>
</dbReference>
<evidence type="ECO:0000313" key="11">
    <source>
        <dbReference type="Proteomes" id="UP001209318"/>
    </source>
</evidence>
<evidence type="ECO:0000256" key="4">
    <source>
        <dbReference type="ARBA" id="ARBA00022605"/>
    </source>
</evidence>
<evidence type="ECO:0000256" key="2">
    <source>
        <dbReference type="ARBA" id="ARBA00009152"/>
    </source>
</evidence>
<dbReference type="Pfam" id="PF02811">
    <property type="entry name" value="PHP"/>
    <property type="match status" value="1"/>
</dbReference>
<dbReference type="GO" id="GO:0004401">
    <property type="term" value="F:histidinol-phosphatase activity"/>
    <property type="evidence" value="ECO:0007669"/>
    <property type="project" value="UniProtKB-UniRule"/>
</dbReference>
<evidence type="ECO:0000256" key="5">
    <source>
        <dbReference type="ARBA" id="ARBA00022801"/>
    </source>
</evidence>
<protein>
    <recommendedName>
        <fullName evidence="3 8">Histidinol-phosphatase</fullName>
        <shortName evidence="8">HolPase</shortName>
        <ecNumber evidence="3 8">3.1.3.15</ecNumber>
    </recommendedName>
</protein>
<comment type="catalytic activity">
    <reaction evidence="7 8">
        <text>L-histidinol phosphate + H2O = L-histidinol + phosphate</text>
        <dbReference type="Rhea" id="RHEA:14465"/>
        <dbReference type="ChEBI" id="CHEBI:15377"/>
        <dbReference type="ChEBI" id="CHEBI:43474"/>
        <dbReference type="ChEBI" id="CHEBI:57699"/>
        <dbReference type="ChEBI" id="CHEBI:57980"/>
        <dbReference type="EC" id="3.1.3.15"/>
    </reaction>
</comment>
<dbReference type="AlphaFoldDB" id="A0AAE3LND6"/>
<keyword evidence="11" id="KW-1185">Reference proteome</keyword>
<comment type="pathway">
    <text evidence="1 8">Amino-acid biosynthesis; L-histidine biosynthesis; L-histidine from 5-phospho-alpha-D-ribose 1-diphosphate: step 8/9.</text>
</comment>
<dbReference type="GO" id="GO:0000105">
    <property type="term" value="P:L-histidine biosynthetic process"/>
    <property type="evidence" value="ECO:0007669"/>
    <property type="project" value="UniProtKB-UniRule"/>
</dbReference>
<dbReference type="InterPro" id="IPR016195">
    <property type="entry name" value="Pol/histidinol_Pase-like"/>
</dbReference>
<evidence type="ECO:0000256" key="7">
    <source>
        <dbReference type="ARBA" id="ARBA00049158"/>
    </source>
</evidence>
<name>A0AAE3LND6_9BACI</name>
<reference evidence="10" key="1">
    <citation type="submission" date="2022-10" db="EMBL/GenBank/DDBJ databases">
        <title>Description of Fervidibacillus gen. nov. in the family Fervidibacillaceae fam. nov. with two species, Fervidibacillus albus sp. nov., and Fervidibacillus halotolerans sp. nov., isolated from tidal flat sediments.</title>
        <authorList>
            <person name="Kwon K.K."/>
            <person name="Yang S.-H."/>
        </authorList>
    </citation>
    <scope>NUCLEOTIDE SEQUENCE</scope>
    <source>
        <strain evidence="10">JCM 19140</strain>
    </source>
</reference>
<evidence type="ECO:0000256" key="8">
    <source>
        <dbReference type="RuleBase" id="RU366003"/>
    </source>
</evidence>
<dbReference type="InterPro" id="IPR004013">
    <property type="entry name" value="PHP_dom"/>
</dbReference>
<gene>
    <name evidence="10" type="ORF">OEV98_09505</name>
</gene>
<evidence type="ECO:0000313" key="10">
    <source>
        <dbReference type="EMBL" id="MCU9613796.1"/>
    </source>
</evidence>
<dbReference type="PANTHER" id="PTHR21039">
    <property type="entry name" value="HISTIDINOL PHOSPHATASE-RELATED"/>
    <property type="match status" value="1"/>
</dbReference>
<dbReference type="Proteomes" id="UP001209318">
    <property type="component" value="Unassembled WGS sequence"/>
</dbReference>
<comment type="caution">
    <text evidence="10">The sequence shown here is derived from an EMBL/GenBank/DDBJ whole genome shotgun (WGS) entry which is preliminary data.</text>
</comment>
<dbReference type="GO" id="GO:0005737">
    <property type="term" value="C:cytoplasm"/>
    <property type="evidence" value="ECO:0007669"/>
    <property type="project" value="TreeGrafter"/>
</dbReference>
<evidence type="ECO:0000256" key="6">
    <source>
        <dbReference type="ARBA" id="ARBA00023102"/>
    </source>
</evidence>
<organism evidence="10 11">
    <name type="scientific">Perspicuibacillus lycopersici</name>
    <dbReference type="NCBI Taxonomy" id="1325689"/>
    <lineage>
        <taxon>Bacteria</taxon>
        <taxon>Bacillati</taxon>
        <taxon>Bacillota</taxon>
        <taxon>Bacilli</taxon>
        <taxon>Bacillales</taxon>
        <taxon>Bacillaceae</taxon>
        <taxon>Perspicuibacillus</taxon>
    </lineage>
</organism>
<keyword evidence="5 8" id="KW-0378">Hydrolase</keyword>
<proteinExistence type="inferred from homology"/>
<accession>A0AAE3LND6</accession>
<comment type="similarity">
    <text evidence="2 8">Belongs to the PHP hydrolase family. HisK subfamily.</text>
</comment>
<keyword evidence="4 8" id="KW-0028">Amino-acid biosynthesis</keyword>
<sequence length="261" mass="30272">MFDFHLHSNFSADCDTPMEEMVQAAIQKGIQEMCFTEHIDEDYPDETIDFDLDVVNYAATIATMQRKYGDKINIRKGVELGVQPHVLDSYRKLLQKETFDFVICSMHTTKKLDLHSGRFFEGKSLDQAYEEYYLELLECIRTFRSFSVLGHLDLVARYKYTEGVSLFLNIIEEIFKEIIPSGQGIEINTSGFYYGMNRLLPSEDILQLYKDMGGEIITIGSDAHRPDRLAEYYEKSAGLLKKIGFRYVTTFENQQPIFHKL</sequence>
<dbReference type="SMART" id="SM00481">
    <property type="entry name" value="POLIIIAc"/>
    <property type="match status" value="1"/>
</dbReference>
<evidence type="ECO:0000259" key="9">
    <source>
        <dbReference type="SMART" id="SM00481"/>
    </source>
</evidence>
<dbReference type="SUPFAM" id="SSF89550">
    <property type="entry name" value="PHP domain-like"/>
    <property type="match status" value="1"/>
</dbReference>
<evidence type="ECO:0000256" key="1">
    <source>
        <dbReference type="ARBA" id="ARBA00004970"/>
    </source>
</evidence>
<keyword evidence="6 8" id="KW-0368">Histidine biosynthesis</keyword>
<dbReference type="InterPro" id="IPR010140">
    <property type="entry name" value="Histidinol_P_phosphatase_HisJ"/>
</dbReference>